<gene>
    <name evidence="1" type="ORF">Athai_32890</name>
</gene>
<evidence type="ECO:0000313" key="1">
    <source>
        <dbReference type="EMBL" id="BCJ35786.1"/>
    </source>
</evidence>
<protein>
    <submittedName>
        <fullName evidence="1">Uncharacterized protein</fullName>
    </submittedName>
</protein>
<dbReference type="Proteomes" id="UP000611640">
    <property type="component" value="Chromosome"/>
</dbReference>
<dbReference type="AlphaFoldDB" id="A0A7R7DQC5"/>
<proteinExistence type="predicted"/>
<reference evidence="1 2" key="1">
    <citation type="submission" date="2020-08" db="EMBL/GenBank/DDBJ databases">
        <title>Whole genome shotgun sequence of Actinocatenispora thailandica NBRC 105041.</title>
        <authorList>
            <person name="Komaki H."/>
            <person name="Tamura T."/>
        </authorList>
    </citation>
    <scope>NUCLEOTIDE SEQUENCE [LARGE SCALE GENOMIC DNA]</scope>
    <source>
        <strain evidence="1 2">NBRC 105041</strain>
    </source>
</reference>
<dbReference type="EMBL" id="AP023355">
    <property type="protein sequence ID" value="BCJ35786.1"/>
    <property type="molecule type" value="Genomic_DNA"/>
</dbReference>
<name>A0A7R7DQC5_9ACTN</name>
<sequence length="71" mass="7579">MTAANEAELIQRMWFGTVEEAIEAVNAAATLGFGVTLHNESVPDEEEGASTEQWIVALYSEAPTATPDPAE</sequence>
<keyword evidence="2" id="KW-1185">Reference proteome</keyword>
<organism evidence="1 2">
    <name type="scientific">Actinocatenispora thailandica</name>
    <dbReference type="NCBI Taxonomy" id="227318"/>
    <lineage>
        <taxon>Bacteria</taxon>
        <taxon>Bacillati</taxon>
        <taxon>Actinomycetota</taxon>
        <taxon>Actinomycetes</taxon>
        <taxon>Micromonosporales</taxon>
        <taxon>Micromonosporaceae</taxon>
        <taxon>Actinocatenispora</taxon>
    </lineage>
</organism>
<dbReference type="KEGG" id="atl:Athai_32890"/>
<accession>A0A7R7DQC5</accession>
<dbReference type="RefSeq" id="WP_203962262.1">
    <property type="nucleotide sequence ID" value="NZ_AP023355.1"/>
</dbReference>
<evidence type="ECO:0000313" key="2">
    <source>
        <dbReference type="Proteomes" id="UP000611640"/>
    </source>
</evidence>